<dbReference type="SUPFAM" id="SSF161098">
    <property type="entry name" value="MetI-like"/>
    <property type="match status" value="1"/>
</dbReference>
<dbReference type="GO" id="GO:0055085">
    <property type="term" value="P:transmembrane transport"/>
    <property type="evidence" value="ECO:0007669"/>
    <property type="project" value="InterPro"/>
</dbReference>
<proteinExistence type="inferred from homology"/>
<evidence type="ECO:0000256" key="7">
    <source>
        <dbReference type="RuleBase" id="RU363032"/>
    </source>
</evidence>
<comment type="similarity">
    <text evidence="7">Belongs to the binding-protein-dependent transport system permease family.</text>
</comment>
<dbReference type="Proteomes" id="UP000234384">
    <property type="component" value="Unassembled WGS sequence"/>
</dbReference>
<dbReference type="Pfam" id="PF19300">
    <property type="entry name" value="BPD_transp_1_N"/>
    <property type="match status" value="1"/>
</dbReference>
<dbReference type="OrthoDB" id="9773683at2"/>
<keyword evidence="3" id="KW-1003">Cell membrane</keyword>
<feature type="transmembrane region" description="Helical" evidence="7">
    <location>
        <begin position="9"/>
        <end position="29"/>
    </location>
</feature>
<dbReference type="GO" id="GO:0005886">
    <property type="term" value="C:plasma membrane"/>
    <property type="evidence" value="ECO:0007669"/>
    <property type="project" value="UniProtKB-SubCell"/>
</dbReference>
<feature type="transmembrane region" description="Helical" evidence="7">
    <location>
        <begin position="135"/>
        <end position="162"/>
    </location>
</feature>
<dbReference type="Gene3D" id="1.10.3720.10">
    <property type="entry name" value="MetI-like"/>
    <property type="match status" value="1"/>
</dbReference>
<dbReference type="CDD" id="cd06261">
    <property type="entry name" value="TM_PBP2"/>
    <property type="match status" value="1"/>
</dbReference>
<feature type="transmembrane region" description="Helical" evidence="7">
    <location>
        <begin position="219"/>
        <end position="237"/>
    </location>
</feature>
<feature type="transmembrane region" description="Helical" evidence="7">
    <location>
        <begin position="174"/>
        <end position="193"/>
    </location>
</feature>
<dbReference type="AlphaFoldDB" id="A0A2I1K1H3"/>
<evidence type="ECO:0000256" key="1">
    <source>
        <dbReference type="ARBA" id="ARBA00004651"/>
    </source>
</evidence>
<gene>
    <name evidence="9" type="ORF">CYJ57_03715</name>
</gene>
<sequence length="309" mass="34325">MFRYILKRLLYLIPVLLGVSFIVFSLLYLTPGDMARNALGPSASEAAVKALRIEMGLEDPFLVQYGRYLKNVIFHFDLGYSYITRSNVTPEIMSRAGATLKLAATAITFAVVVGVPVGIISAVRQYSIFDNVTMVAALIGISMPVFWLGLLLILLFSVKLHWFPSSGYSTPMHMVLPMMALGAQSVSVIARMTRSSMLEVIRKDFIQTAKAKGQRRNKIIWRHALKNALIPIITITGTQFGQLMGGALMTEVIFSIPGIGRLMVDSIMKRDMPMVLGCVLFVAVTFSLVNLVVDILYTYVDPRLKTQYE</sequence>
<keyword evidence="6 7" id="KW-0472">Membrane</keyword>
<comment type="subcellular location">
    <subcellularLocation>
        <location evidence="1 7">Cell membrane</location>
        <topology evidence="1 7">Multi-pass membrane protein</topology>
    </subcellularLocation>
</comment>
<dbReference type="InterPro" id="IPR045621">
    <property type="entry name" value="BPD_transp_1_N"/>
</dbReference>
<evidence type="ECO:0000256" key="2">
    <source>
        <dbReference type="ARBA" id="ARBA00022448"/>
    </source>
</evidence>
<keyword evidence="4 7" id="KW-0812">Transmembrane</keyword>
<feature type="domain" description="ABC transmembrane type-1" evidence="8">
    <location>
        <begin position="96"/>
        <end position="297"/>
    </location>
</feature>
<dbReference type="PANTHER" id="PTHR43163">
    <property type="entry name" value="DIPEPTIDE TRANSPORT SYSTEM PERMEASE PROTEIN DPPB-RELATED"/>
    <property type="match status" value="1"/>
</dbReference>
<evidence type="ECO:0000313" key="9">
    <source>
        <dbReference type="EMBL" id="PKY89481.1"/>
    </source>
</evidence>
<dbReference type="PROSITE" id="PS50928">
    <property type="entry name" value="ABC_TM1"/>
    <property type="match status" value="1"/>
</dbReference>
<reference evidence="9 10" key="1">
    <citation type="submission" date="2017-12" db="EMBL/GenBank/DDBJ databases">
        <title>Phylogenetic diversity of female urinary microbiome.</title>
        <authorList>
            <person name="Thomas-White K."/>
            <person name="Wolfe A.J."/>
        </authorList>
    </citation>
    <scope>NUCLEOTIDE SEQUENCE [LARGE SCALE GENOMIC DNA]</scope>
    <source>
        <strain evidence="9 10">UMB0898</strain>
    </source>
</reference>
<evidence type="ECO:0000256" key="3">
    <source>
        <dbReference type="ARBA" id="ARBA00022475"/>
    </source>
</evidence>
<evidence type="ECO:0000256" key="4">
    <source>
        <dbReference type="ARBA" id="ARBA00022692"/>
    </source>
</evidence>
<dbReference type="InterPro" id="IPR035906">
    <property type="entry name" value="MetI-like_sf"/>
</dbReference>
<dbReference type="PANTHER" id="PTHR43163:SF6">
    <property type="entry name" value="DIPEPTIDE TRANSPORT SYSTEM PERMEASE PROTEIN DPPB-RELATED"/>
    <property type="match status" value="1"/>
</dbReference>
<keyword evidence="2 7" id="KW-0813">Transport</keyword>
<keyword evidence="5 7" id="KW-1133">Transmembrane helix</keyword>
<organism evidence="9 10">
    <name type="scientific">Falseniella ignava</name>
    <dbReference type="NCBI Taxonomy" id="137730"/>
    <lineage>
        <taxon>Bacteria</taxon>
        <taxon>Bacillati</taxon>
        <taxon>Bacillota</taxon>
        <taxon>Bacilli</taxon>
        <taxon>Lactobacillales</taxon>
        <taxon>Aerococcaceae</taxon>
        <taxon>Falseniella</taxon>
    </lineage>
</organism>
<dbReference type="RefSeq" id="WP_006701457.1">
    <property type="nucleotide sequence ID" value="NZ_PKHE01000007.1"/>
</dbReference>
<evidence type="ECO:0000313" key="10">
    <source>
        <dbReference type="Proteomes" id="UP000234384"/>
    </source>
</evidence>
<accession>A0A2I1K1H3</accession>
<feature type="transmembrane region" description="Helical" evidence="7">
    <location>
        <begin position="243"/>
        <end position="264"/>
    </location>
</feature>
<dbReference type="EMBL" id="PKHE01000007">
    <property type="protein sequence ID" value="PKY89481.1"/>
    <property type="molecule type" value="Genomic_DNA"/>
</dbReference>
<evidence type="ECO:0000256" key="5">
    <source>
        <dbReference type="ARBA" id="ARBA00022989"/>
    </source>
</evidence>
<dbReference type="Pfam" id="PF00528">
    <property type="entry name" value="BPD_transp_1"/>
    <property type="match status" value="1"/>
</dbReference>
<evidence type="ECO:0000256" key="6">
    <source>
        <dbReference type="ARBA" id="ARBA00023136"/>
    </source>
</evidence>
<feature type="transmembrane region" description="Helical" evidence="7">
    <location>
        <begin position="276"/>
        <end position="300"/>
    </location>
</feature>
<comment type="caution">
    <text evidence="9">The sequence shown here is derived from an EMBL/GenBank/DDBJ whole genome shotgun (WGS) entry which is preliminary data.</text>
</comment>
<protein>
    <submittedName>
        <fullName evidence="9">ABC transporter permease</fullName>
    </submittedName>
</protein>
<dbReference type="InterPro" id="IPR000515">
    <property type="entry name" value="MetI-like"/>
</dbReference>
<evidence type="ECO:0000259" key="8">
    <source>
        <dbReference type="PROSITE" id="PS50928"/>
    </source>
</evidence>
<name>A0A2I1K1H3_9LACT</name>
<feature type="transmembrane region" description="Helical" evidence="7">
    <location>
        <begin position="102"/>
        <end position="123"/>
    </location>
</feature>